<keyword evidence="2" id="KW-1185">Reference proteome</keyword>
<gene>
    <name evidence="1" type="ORF">J2S15_002895</name>
</gene>
<name>A0ABU0E5H4_9FIRM</name>
<sequence length="112" mass="13434">MKTWQNATKDFNTIVKIRKVVAEYKLMEMEKTPYLHFRIKIWENDDGSFEGYTNLQIKDIGDKQNESYYCAAGKGDTEIDALYSVLERFYEHLSQKEEWTETDFKCIDEYDF</sequence>
<proteinExistence type="predicted"/>
<evidence type="ECO:0000313" key="1">
    <source>
        <dbReference type="EMBL" id="MDQ0362142.1"/>
    </source>
</evidence>
<reference evidence="1 2" key="1">
    <citation type="submission" date="2023-07" db="EMBL/GenBank/DDBJ databases">
        <title>Genomic Encyclopedia of Type Strains, Phase IV (KMG-IV): sequencing the most valuable type-strain genomes for metagenomic binning, comparative biology and taxonomic classification.</title>
        <authorList>
            <person name="Goeker M."/>
        </authorList>
    </citation>
    <scope>NUCLEOTIDE SEQUENCE [LARGE SCALE GENOMIC DNA]</scope>
    <source>
        <strain evidence="1 2">DSM 16784</strain>
    </source>
</reference>
<accession>A0ABU0E5H4</accession>
<evidence type="ECO:0000313" key="2">
    <source>
        <dbReference type="Proteomes" id="UP001230220"/>
    </source>
</evidence>
<comment type="caution">
    <text evidence="1">The sequence shown here is derived from an EMBL/GenBank/DDBJ whole genome shotgun (WGS) entry which is preliminary data.</text>
</comment>
<dbReference type="RefSeq" id="WP_307409484.1">
    <property type="nucleotide sequence ID" value="NZ_JAUSUR010000005.1"/>
</dbReference>
<evidence type="ECO:0008006" key="3">
    <source>
        <dbReference type="Google" id="ProtNLM"/>
    </source>
</evidence>
<protein>
    <recommendedName>
        <fullName evidence="3">Large polyvalent protein associated domain-containing protein</fullName>
    </recommendedName>
</protein>
<dbReference type="EMBL" id="JAUSUR010000005">
    <property type="protein sequence ID" value="MDQ0362142.1"/>
    <property type="molecule type" value="Genomic_DNA"/>
</dbReference>
<dbReference type="Proteomes" id="UP001230220">
    <property type="component" value="Unassembled WGS sequence"/>
</dbReference>
<organism evidence="1 2">
    <name type="scientific">Breznakia pachnodae</name>
    <dbReference type="NCBI Taxonomy" id="265178"/>
    <lineage>
        <taxon>Bacteria</taxon>
        <taxon>Bacillati</taxon>
        <taxon>Bacillota</taxon>
        <taxon>Erysipelotrichia</taxon>
        <taxon>Erysipelotrichales</taxon>
        <taxon>Erysipelotrichaceae</taxon>
        <taxon>Breznakia</taxon>
    </lineage>
</organism>